<evidence type="ECO:0000313" key="10">
    <source>
        <dbReference type="Proteomes" id="UP000241690"/>
    </source>
</evidence>
<dbReference type="Gene3D" id="1.10.630.10">
    <property type="entry name" value="Cytochrome P450"/>
    <property type="match status" value="1"/>
</dbReference>
<dbReference type="GO" id="GO:0004497">
    <property type="term" value="F:monooxygenase activity"/>
    <property type="evidence" value="ECO:0007669"/>
    <property type="project" value="UniProtKB-KW"/>
</dbReference>
<keyword evidence="4 6" id="KW-0479">Metal-binding</keyword>
<dbReference type="RefSeq" id="XP_024767108.1">
    <property type="nucleotide sequence ID" value="XM_024911997.1"/>
</dbReference>
<reference evidence="9 10" key="1">
    <citation type="submission" date="2016-07" db="EMBL/GenBank/DDBJ databases">
        <title>Multiple horizontal gene transfer events from other fungi enriched the ability of initially mycotrophic Trichoderma (Ascomycota) to feed on dead plant biomass.</title>
        <authorList>
            <consortium name="DOE Joint Genome Institute"/>
            <person name="Aerts A."/>
            <person name="Atanasova L."/>
            <person name="Chenthamara K."/>
            <person name="Zhang J."/>
            <person name="Grujic M."/>
            <person name="Henrissat B."/>
            <person name="Kuo A."/>
            <person name="Salamov A."/>
            <person name="Lipzen A."/>
            <person name="Labutti K."/>
            <person name="Barry K."/>
            <person name="Miao Y."/>
            <person name="Rahimi M.J."/>
            <person name="Shen Q."/>
            <person name="Grigoriev I.V."/>
            <person name="Kubicek C.P."/>
            <person name="Druzhinina I.S."/>
        </authorList>
    </citation>
    <scope>NUCLEOTIDE SEQUENCE [LARGE SCALE GENOMIC DNA]</scope>
    <source>
        <strain evidence="9 10">CBS 226.95</strain>
    </source>
</reference>
<dbReference type="PRINTS" id="PR00463">
    <property type="entry name" value="EP450I"/>
</dbReference>
<keyword evidence="5 6" id="KW-0408">Iron</keyword>
<dbReference type="InterPro" id="IPR002401">
    <property type="entry name" value="Cyt_P450_E_grp-I"/>
</dbReference>
<keyword evidence="8" id="KW-0812">Transmembrane</keyword>
<dbReference type="EMBL" id="KZ679725">
    <property type="protein sequence ID" value="PTB47431.1"/>
    <property type="molecule type" value="Genomic_DNA"/>
</dbReference>
<dbReference type="PROSITE" id="PS00086">
    <property type="entry name" value="CYTOCHROME_P450"/>
    <property type="match status" value="1"/>
</dbReference>
<dbReference type="SUPFAM" id="SSF48264">
    <property type="entry name" value="Cytochrome P450"/>
    <property type="match status" value="1"/>
</dbReference>
<evidence type="ECO:0000256" key="3">
    <source>
        <dbReference type="ARBA" id="ARBA00022617"/>
    </source>
</evidence>
<dbReference type="GeneID" id="36620556"/>
<evidence type="ECO:0000256" key="1">
    <source>
        <dbReference type="ARBA" id="ARBA00001971"/>
    </source>
</evidence>
<dbReference type="Proteomes" id="UP000241690">
    <property type="component" value="Unassembled WGS sequence"/>
</dbReference>
<evidence type="ECO:0000256" key="5">
    <source>
        <dbReference type="ARBA" id="ARBA00023004"/>
    </source>
</evidence>
<gene>
    <name evidence="9" type="ORF">M431DRAFT_11741</name>
</gene>
<keyword evidence="8" id="KW-1133">Transmembrane helix</keyword>
<comment type="similarity">
    <text evidence="2 7">Belongs to the cytochrome P450 family.</text>
</comment>
<evidence type="ECO:0000256" key="8">
    <source>
        <dbReference type="SAM" id="Phobius"/>
    </source>
</evidence>
<dbReference type="InterPro" id="IPR050121">
    <property type="entry name" value="Cytochrome_P450_monoxygenase"/>
</dbReference>
<dbReference type="GO" id="GO:0005506">
    <property type="term" value="F:iron ion binding"/>
    <property type="evidence" value="ECO:0007669"/>
    <property type="project" value="InterPro"/>
</dbReference>
<evidence type="ECO:0008006" key="11">
    <source>
        <dbReference type="Google" id="ProtNLM"/>
    </source>
</evidence>
<dbReference type="GO" id="GO:0016705">
    <property type="term" value="F:oxidoreductase activity, acting on paired donors, with incorporation or reduction of molecular oxygen"/>
    <property type="evidence" value="ECO:0007669"/>
    <property type="project" value="InterPro"/>
</dbReference>
<dbReference type="InterPro" id="IPR017972">
    <property type="entry name" value="Cyt_P450_CS"/>
</dbReference>
<keyword evidence="7" id="KW-0503">Monooxygenase</keyword>
<dbReference type="STRING" id="983964.A0A2T3ZRM2"/>
<protein>
    <recommendedName>
        <fullName evidence="11">Cytochrome P450</fullName>
    </recommendedName>
</protein>
<accession>A0A2T3ZRM2</accession>
<proteinExistence type="inferred from homology"/>
<feature type="transmembrane region" description="Helical" evidence="8">
    <location>
        <begin position="12"/>
        <end position="31"/>
    </location>
</feature>
<evidence type="ECO:0000256" key="7">
    <source>
        <dbReference type="RuleBase" id="RU000461"/>
    </source>
</evidence>
<dbReference type="PANTHER" id="PTHR24305:SF166">
    <property type="entry name" value="CYTOCHROME P450 12A4, MITOCHONDRIAL-RELATED"/>
    <property type="match status" value="1"/>
</dbReference>
<evidence type="ECO:0000256" key="4">
    <source>
        <dbReference type="ARBA" id="ARBA00022723"/>
    </source>
</evidence>
<dbReference type="InterPro" id="IPR036396">
    <property type="entry name" value="Cyt_P450_sf"/>
</dbReference>
<keyword evidence="10" id="KW-1185">Reference proteome</keyword>
<feature type="binding site" description="axial binding residue" evidence="6">
    <location>
        <position position="447"/>
    </location>
    <ligand>
        <name>heme</name>
        <dbReference type="ChEBI" id="CHEBI:30413"/>
    </ligand>
    <ligandPart>
        <name>Fe</name>
        <dbReference type="ChEBI" id="CHEBI:18248"/>
    </ligandPart>
</feature>
<dbReference type="GO" id="GO:0020037">
    <property type="term" value="F:heme binding"/>
    <property type="evidence" value="ECO:0007669"/>
    <property type="project" value="InterPro"/>
</dbReference>
<evidence type="ECO:0000313" key="9">
    <source>
        <dbReference type="EMBL" id="PTB47431.1"/>
    </source>
</evidence>
<name>A0A2T3ZRM2_TRIHA</name>
<comment type="cofactor">
    <cofactor evidence="1 6">
        <name>heme</name>
        <dbReference type="ChEBI" id="CHEBI:30413"/>
    </cofactor>
</comment>
<organism evidence="9 10">
    <name type="scientific">Trichoderma harzianum CBS 226.95</name>
    <dbReference type="NCBI Taxonomy" id="983964"/>
    <lineage>
        <taxon>Eukaryota</taxon>
        <taxon>Fungi</taxon>
        <taxon>Dikarya</taxon>
        <taxon>Ascomycota</taxon>
        <taxon>Pezizomycotina</taxon>
        <taxon>Sordariomycetes</taxon>
        <taxon>Hypocreomycetidae</taxon>
        <taxon>Hypocreales</taxon>
        <taxon>Hypocreaceae</taxon>
        <taxon>Trichoderma</taxon>
    </lineage>
</organism>
<dbReference type="Pfam" id="PF00067">
    <property type="entry name" value="p450"/>
    <property type="match status" value="1"/>
</dbReference>
<keyword evidence="3 6" id="KW-0349">Heme</keyword>
<dbReference type="InterPro" id="IPR001128">
    <property type="entry name" value="Cyt_P450"/>
</dbReference>
<evidence type="ECO:0000256" key="2">
    <source>
        <dbReference type="ARBA" id="ARBA00010617"/>
    </source>
</evidence>
<evidence type="ECO:0000256" key="6">
    <source>
        <dbReference type="PIRSR" id="PIRSR602401-1"/>
    </source>
</evidence>
<dbReference type="PANTHER" id="PTHR24305">
    <property type="entry name" value="CYTOCHROME P450"/>
    <property type="match status" value="1"/>
</dbReference>
<dbReference type="PRINTS" id="PR00385">
    <property type="entry name" value="P450"/>
</dbReference>
<sequence>MDSLPAETLNINWLWVLAYLIGPGLLLVEFYRYFTDPLRNVPGPFIAKLTAAWMLYIDLSGQRSNTIHNLHKKYGPIVRVSPSEVCFASPAALMEIYGAHSKYPKAAVYDCLGFKSTFTTRNRDEYRVMKKRIIPSFSPAAVAEIEPTVHRQLALLIKCFDKRLNDPLDVLPWFRMLALGVVGQSFVDDSFGGLQKEELPDLLNHIDEVFPVLWVKWMFPLTTTILQYVPLNSIQKFLDSPARFKKYCGSAYETYLASHDPVEHHDLIARMVTEKRSLERSNESIPRHLTDTGIVEELTNLVFAGTDTTSNTLAYLFWELSHQPEWQFRLREEVQQAVGLERESFSYSEISELPVLDAVIMEILRLRPAGPAGLLRLAPEGGAVIDGVAIPAYTTISCQALTSQRDPTIFSDPDRFDPQRWIDGKKHGTADRMRDQLLVFGKGTRTCLGRRIAIMELKSTLAVLTRRYNFEVGSLTTDDDMEMTDHFVLIPKGGRCLLRLTKA</sequence>
<keyword evidence="8" id="KW-0472">Membrane</keyword>
<dbReference type="AlphaFoldDB" id="A0A2T3ZRM2"/>
<keyword evidence="7" id="KW-0560">Oxidoreductase</keyword>